<proteinExistence type="predicted"/>
<organism evidence="1 2">
    <name type="scientific">Malus baccata</name>
    <name type="common">Siberian crab apple</name>
    <name type="synonym">Pyrus baccata</name>
    <dbReference type="NCBI Taxonomy" id="106549"/>
    <lineage>
        <taxon>Eukaryota</taxon>
        <taxon>Viridiplantae</taxon>
        <taxon>Streptophyta</taxon>
        <taxon>Embryophyta</taxon>
        <taxon>Tracheophyta</taxon>
        <taxon>Spermatophyta</taxon>
        <taxon>Magnoliopsida</taxon>
        <taxon>eudicotyledons</taxon>
        <taxon>Gunneridae</taxon>
        <taxon>Pentapetalae</taxon>
        <taxon>rosids</taxon>
        <taxon>fabids</taxon>
        <taxon>Rosales</taxon>
        <taxon>Rosaceae</taxon>
        <taxon>Amygdaloideae</taxon>
        <taxon>Maleae</taxon>
        <taxon>Malus</taxon>
    </lineage>
</organism>
<comment type="caution">
    <text evidence="1">The sequence shown here is derived from an EMBL/GenBank/DDBJ whole genome shotgun (WGS) entry which is preliminary data.</text>
</comment>
<keyword evidence="2" id="KW-1185">Reference proteome</keyword>
<reference evidence="1 2" key="1">
    <citation type="journal article" date="2019" name="G3 (Bethesda)">
        <title>Sequencing of a Wild Apple (Malus baccata) Genome Unravels the Differences Between Cultivated and Wild Apple Species Regarding Disease Resistance and Cold Tolerance.</title>
        <authorList>
            <person name="Chen X."/>
        </authorList>
    </citation>
    <scope>NUCLEOTIDE SEQUENCE [LARGE SCALE GENOMIC DNA]</scope>
    <source>
        <strain evidence="2">cv. Shandingzi</strain>
        <tissue evidence="1">Leaves</tissue>
    </source>
</reference>
<gene>
    <name evidence="1" type="ORF">C1H46_013845</name>
</gene>
<dbReference type="Proteomes" id="UP000315295">
    <property type="component" value="Unassembled WGS sequence"/>
</dbReference>
<sequence length="82" mass="8943">MISSVISEQYCSVVIVCCSAPHPHSVIETSRCPSLPTLSLSPPRPPPAVPSVTSSSHLTIYPLQTTIDLIPRYTHFGFSFLF</sequence>
<protein>
    <submittedName>
        <fullName evidence="1">Uncharacterized protein</fullName>
    </submittedName>
</protein>
<name>A0A540MP78_MALBA</name>
<dbReference type="EMBL" id="VIEB01000210">
    <property type="protein sequence ID" value="TQE00601.1"/>
    <property type="molecule type" value="Genomic_DNA"/>
</dbReference>
<dbReference type="AlphaFoldDB" id="A0A540MP78"/>
<accession>A0A540MP78</accession>
<evidence type="ECO:0000313" key="2">
    <source>
        <dbReference type="Proteomes" id="UP000315295"/>
    </source>
</evidence>
<evidence type="ECO:0000313" key="1">
    <source>
        <dbReference type="EMBL" id="TQE00601.1"/>
    </source>
</evidence>